<dbReference type="KEGG" id="atr:18421397"/>
<feature type="compositionally biased region" description="Gly residues" evidence="1">
    <location>
        <begin position="210"/>
        <end position="219"/>
    </location>
</feature>
<dbReference type="Proteomes" id="UP000017836">
    <property type="component" value="Unassembled WGS sequence"/>
</dbReference>
<evidence type="ECO:0008006" key="4">
    <source>
        <dbReference type="Google" id="ProtNLM"/>
    </source>
</evidence>
<protein>
    <recommendedName>
        <fullName evidence="4">SHSP domain-containing protein</fullName>
    </recommendedName>
</protein>
<evidence type="ECO:0000313" key="3">
    <source>
        <dbReference type="Proteomes" id="UP000017836"/>
    </source>
</evidence>
<dbReference type="OrthoDB" id="1922291at2759"/>
<dbReference type="CDD" id="cd06464">
    <property type="entry name" value="ACD_sHsps-like"/>
    <property type="match status" value="1"/>
</dbReference>
<dbReference type="HOGENOM" id="CLU_1027959_0_0_1"/>
<keyword evidence="3" id="KW-1185">Reference proteome</keyword>
<accession>W1NEA2</accession>
<feature type="region of interest" description="Disordered" evidence="1">
    <location>
        <begin position="144"/>
        <end position="271"/>
    </location>
</feature>
<gene>
    <name evidence="2" type="ORF">AMTR_s00004p00027710</name>
</gene>
<dbReference type="AlphaFoldDB" id="W1NEA2"/>
<dbReference type="PANTHER" id="PTHR33879:SF3">
    <property type="entry name" value="17.6 KDA CLASS II HEAT SHOCK PROTEIN-RELATED"/>
    <property type="match status" value="1"/>
</dbReference>
<organism evidence="2 3">
    <name type="scientific">Amborella trichopoda</name>
    <dbReference type="NCBI Taxonomy" id="13333"/>
    <lineage>
        <taxon>Eukaryota</taxon>
        <taxon>Viridiplantae</taxon>
        <taxon>Streptophyta</taxon>
        <taxon>Embryophyta</taxon>
        <taxon>Tracheophyta</taxon>
        <taxon>Spermatophyta</taxon>
        <taxon>Magnoliopsida</taxon>
        <taxon>Amborellales</taxon>
        <taxon>Amborellaceae</taxon>
        <taxon>Amborella</taxon>
    </lineage>
</organism>
<feature type="compositionally biased region" description="Gly residues" evidence="1">
    <location>
        <begin position="229"/>
        <end position="238"/>
    </location>
</feature>
<dbReference type="Gramene" id="ERM93495">
    <property type="protein sequence ID" value="ERM93495"/>
    <property type="gene ID" value="AMTR_s00004p00027710"/>
</dbReference>
<name>W1NEA2_AMBTC</name>
<feature type="compositionally biased region" description="Gly residues" evidence="1">
    <location>
        <begin position="186"/>
        <end position="200"/>
    </location>
</feature>
<reference evidence="3" key="1">
    <citation type="journal article" date="2013" name="Science">
        <title>The Amborella genome and the evolution of flowering plants.</title>
        <authorList>
            <consortium name="Amborella Genome Project"/>
        </authorList>
    </citation>
    <scope>NUCLEOTIDE SEQUENCE [LARGE SCALE GENOMIC DNA]</scope>
</reference>
<dbReference type="PANTHER" id="PTHR33879">
    <property type="entry name" value="17.6 KDA CLASS II HEAT SHOCK PROTEIN-RELATED"/>
    <property type="match status" value="1"/>
</dbReference>
<proteinExistence type="predicted"/>
<feature type="compositionally biased region" description="Polar residues" evidence="1">
    <location>
        <begin position="161"/>
        <end position="184"/>
    </location>
</feature>
<dbReference type="eggNOG" id="ENOG502S2PF">
    <property type="taxonomic scope" value="Eukaryota"/>
</dbReference>
<feature type="compositionally biased region" description="Acidic residues" evidence="1">
    <location>
        <begin position="148"/>
        <end position="158"/>
    </location>
</feature>
<feature type="compositionally biased region" description="Polar residues" evidence="1">
    <location>
        <begin position="241"/>
        <end position="259"/>
    </location>
</feature>
<dbReference type="EMBL" id="KI397628">
    <property type="protein sequence ID" value="ERM93495.1"/>
    <property type="molecule type" value="Genomic_DNA"/>
</dbReference>
<sequence length="271" mass="28883">MKAPSAPKKRNITFRYDITSSLSAAGVPSVPIPTRQKKLRRLPHIFSRVLELPFRSEANVLVQENHEFFRFVTGTNLVSEDVRAQLIEIIPGVTKIVIRGSNMLDLSLDELELDLWRFRLPPCAQPELASAAYVDGKLIVTIPKGPSSDDDDGSDNIDIETGQNGENSGNDTNPNLPNTRSQGSLDRGGGLNDGFGGEQGSGFDSEIGGLNDGLGGEQGTGFDLERGGLNDGLGGEQGNGFDSSNWPGSLASNQSSVSRPQALGGHLVLVQ</sequence>
<evidence type="ECO:0000256" key="1">
    <source>
        <dbReference type="SAM" id="MobiDB-lite"/>
    </source>
</evidence>
<evidence type="ECO:0000313" key="2">
    <source>
        <dbReference type="EMBL" id="ERM93495.1"/>
    </source>
</evidence>